<gene>
    <name evidence="5" type="ORF">BCV69DRAFT_12773</name>
</gene>
<feature type="region of interest" description="Disordered" evidence="3">
    <location>
        <begin position="248"/>
        <end position="276"/>
    </location>
</feature>
<dbReference type="GO" id="GO:0005737">
    <property type="term" value="C:cytoplasm"/>
    <property type="evidence" value="ECO:0007669"/>
    <property type="project" value="TreeGrafter"/>
</dbReference>
<dbReference type="GO" id="GO:0106335">
    <property type="term" value="F:tRNA (5-carboxymethyluridine(34)-5-O)-methyltransferase activity"/>
    <property type="evidence" value="ECO:0007669"/>
    <property type="project" value="TreeGrafter"/>
</dbReference>
<dbReference type="GO" id="GO:0000049">
    <property type="term" value="F:tRNA binding"/>
    <property type="evidence" value="ECO:0007669"/>
    <property type="project" value="TreeGrafter"/>
</dbReference>
<dbReference type="Pfam" id="PF08241">
    <property type="entry name" value="Methyltransf_11"/>
    <property type="match status" value="1"/>
</dbReference>
<sequence length="371" mass="40753">MVTMAPTAPKRSDPTPATLGGKADRHGGSEHVGSSSTAREDFDAEKWELENVHDVYNSIASHFSATRYKPWPLVTNFLASLPPGSIGIDVGCGNGKYLHLRNLLHGPSSGDGPGQEDCMTIGVDRSSELLEFARTQSLQKMSSTNGKGKGKQIEIAREDEETAPATRKPVNEVAVGDALSTGFRSRSFDYAISIATIHHLSTRQRRKESISELIRLIRPASVGEHTDSGGRGRFLVYVWALEQKGQERRKFDEQDRERRGGEGSVEGSEAAAPAAKEGRDVLVPWVLKTPPTDQTNSIGNVVAGSKDEQVYQRYYHLFEATELESLVDEAIADLSESVRTQVGGPPIQIQKEDSGWERGNWWGIWKVLLTE</sequence>
<dbReference type="GO" id="GO:0005634">
    <property type="term" value="C:nucleus"/>
    <property type="evidence" value="ECO:0007669"/>
    <property type="project" value="TreeGrafter"/>
</dbReference>
<reference evidence="5 6" key="1">
    <citation type="journal article" date="2018" name="Mol. Biol. Evol.">
        <title>Broad Genomic Sampling Reveals a Smut Pathogenic Ancestry of the Fungal Clade Ustilaginomycotina.</title>
        <authorList>
            <person name="Kijpornyongpan T."/>
            <person name="Mondo S.J."/>
            <person name="Barry K."/>
            <person name="Sandor L."/>
            <person name="Lee J."/>
            <person name="Lipzen A."/>
            <person name="Pangilinan J."/>
            <person name="LaButti K."/>
            <person name="Hainaut M."/>
            <person name="Henrissat B."/>
            <person name="Grigoriev I.V."/>
            <person name="Spatafora J.W."/>
            <person name="Aime M.C."/>
        </authorList>
    </citation>
    <scope>NUCLEOTIDE SEQUENCE [LARGE SCALE GENOMIC DNA]</scope>
    <source>
        <strain evidence="5 6">MCA 4718</strain>
    </source>
</reference>
<evidence type="ECO:0000313" key="6">
    <source>
        <dbReference type="Proteomes" id="UP000245942"/>
    </source>
</evidence>
<feature type="compositionally biased region" description="Low complexity" evidence="3">
    <location>
        <begin position="265"/>
        <end position="275"/>
    </location>
</feature>
<feature type="compositionally biased region" description="Basic and acidic residues" evidence="3">
    <location>
        <begin position="248"/>
        <end position="261"/>
    </location>
</feature>
<dbReference type="STRING" id="1684307.A0A316UEZ3"/>
<feature type="region of interest" description="Disordered" evidence="3">
    <location>
        <begin position="1"/>
        <end position="40"/>
    </location>
</feature>
<dbReference type="InterPro" id="IPR051422">
    <property type="entry name" value="AlkB_tRNA_MeTrf/Diox"/>
</dbReference>
<dbReference type="CDD" id="cd02440">
    <property type="entry name" value="AdoMet_MTases"/>
    <property type="match status" value="1"/>
</dbReference>
<dbReference type="PANTHER" id="PTHR13069">
    <property type="entry name" value="ALKYLATED DNA REPAIR PROTEIN ALKB HOMOLOG 8"/>
    <property type="match status" value="1"/>
</dbReference>
<dbReference type="GO" id="GO:0008757">
    <property type="term" value="F:S-adenosylmethionine-dependent methyltransferase activity"/>
    <property type="evidence" value="ECO:0007669"/>
    <property type="project" value="InterPro"/>
</dbReference>
<evidence type="ECO:0000259" key="4">
    <source>
        <dbReference type="Pfam" id="PF08241"/>
    </source>
</evidence>
<dbReference type="EMBL" id="KZ819321">
    <property type="protein sequence ID" value="PWN23877.1"/>
    <property type="molecule type" value="Genomic_DNA"/>
</dbReference>
<keyword evidence="1 5" id="KW-0489">Methyltransferase</keyword>
<dbReference type="GO" id="GO:0002098">
    <property type="term" value="P:tRNA wobble uridine modification"/>
    <property type="evidence" value="ECO:0007669"/>
    <property type="project" value="TreeGrafter"/>
</dbReference>
<evidence type="ECO:0000313" key="5">
    <source>
        <dbReference type="EMBL" id="PWN23877.1"/>
    </source>
</evidence>
<proteinExistence type="predicted"/>
<dbReference type="GeneID" id="37010931"/>
<dbReference type="OrthoDB" id="271595at2759"/>
<keyword evidence="2 5" id="KW-0808">Transferase</keyword>
<evidence type="ECO:0000256" key="3">
    <source>
        <dbReference type="SAM" id="MobiDB-lite"/>
    </source>
</evidence>
<keyword evidence="6" id="KW-1185">Reference proteome</keyword>
<dbReference type="Proteomes" id="UP000245942">
    <property type="component" value="Unassembled WGS sequence"/>
</dbReference>
<dbReference type="AlphaFoldDB" id="A0A316UEZ3"/>
<dbReference type="InterPro" id="IPR013216">
    <property type="entry name" value="Methyltransf_11"/>
</dbReference>
<protein>
    <submittedName>
        <fullName evidence="5">S-adenosyl-L-methionine-dependent methyltransferase</fullName>
    </submittedName>
</protein>
<dbReference type="RefSeq" id="XP_025351037.1">
    <property type="nucleotide sequence ID" value="XM_025489197.1"/>
</dbReference>
<organism evidence="5 6">
    <name type="scientific">Pseudomicrostroma glucosiphilum</name>
    <dbReference type="NCBI Taxonomy" id="1684307"/>
    <lineage>
        <taxon>Eukaryota</taxon>
        <taxon>Fungi</taxon>
        <taxon>Dikarya</taxon>
        <taxon>Basidiomycota</taxon>
        <taxon>Ustilaginomycotina</taxon>
        <taxon>Exobasidiomycetes</taxon>
        <taxon>Microstromatales</taxon>
        <taxon>Microstromatales incertae sedis</taxon>
        <taxon>Pseudomicrostroma</taxon>
    </lineage>
</organism>
<dbReference type="SUPFAM" id="SSF53335">
    <property type="entry name" value="S-adenosyl-L-methionine-dependent methyltransferases"/>
    <property type="match status" value="1"/>
</dbReference>
<evidence type="ECO:0000256" key="2">
    <source>
        <dbReference type="ARBA" id="ARBA00022679"/>
    </source>
</evidence>
<dbReference type="PANTHER" id="PTHR13069:SF21">
    <property type="entry name" value="ALKYLATED DNA REPAIR PROTEIN ALKB HOMOLOG 8"/>
    <property type="match status" value="1"/>
</dbReference>
<dbReference type="GO" id="GO:0030488">
    <property type="term" value="P:tRNA methylation"/>
    <property type="evidence" value="ECO:0007669"/>
    <property type="project" value="TreeGrafter"/>
</dbReference>
<accession>A0A316UEZ3</accession>
<name>A0A316UEZ3_9BASI</name>
<dbReference type="Gene3D" id="3.40.50.150">
    <property type="entry name" value="Vaccinia Virus protein VP39"/>
    <property type="match status" value="1"/>
</dbReference>
<evidence type="ECO:0000256" key="1">
    <source>
        <dbReference type="ARBA" id="ARBA00022603"/>
    </source>
</evidence>
<dbReference type="InterPro" id="IPR029063">
    <property type="entry name" value="SAM-dependent_MTases_sf"/>
</dbReference>
<feature type="domain" description="Methyltransferase type 11" evidence="4">
    <location>
        <begin position="152"/>
        <end position="219"/>
    </location>
</feature>